<dbReference type="EMBL" id="MNPJ01000026">
    <property type="protein sequence ID" value="OQS53721.1"/>
    <property type="molecule type" value="Genomic_DNA"/>
</dbReference>
<dbReference type="VEuPathDB" id="MicrosporidiaDB:EHP00_741"/>
<comment type="caution">
    <text evidence="1">The sequence shown here is derived from an EMBL/GenBank/DDBJ whole genome shotgun (WGS) entry which is preliminary data.</text>
</comment>
<evidence type="ECO:0000313" key="1">
    <source>
        <dbReference type="EMBL" id="OQS53721.1"/>
    </source>
</evidence>
<evidence type="ECO:0000313" key="2">
    <source>
        <dbReference type="Proteomes" id="UP000192758"/>
    </source>
</evidence>
<dbReference type="AlphaFoldDB" id="A0A1W0E3A6"/>
<organism evidence="1 2">
    <name type="scientific">Ecytonucleospora hepatopenaei</name>
    <dbReference type="NCBI Taxonomy" id="646526"/>
    <lineage>
        <taxon>Eukaryota</taxon>
        <taxon>Fungi</taxon>
        <taxon>Fungi incertae sedis</taxon>
        <taxon>Microsporidia</taxon>
        <taxon>Enterocytozoonidae</taxon>
        <taxon>Ecytonucleospora</taxon>
    </lineage>
</organism>
<proteinExistence type="predicted"/>
<sequence length="326" mass="38888">MLIKLIGTENKNESILFTIDKINKDAFNKILNGNYFYFYNGKILDSEIESKLNDKKEEEIEIFYEKEHFIEDYDKYEDIIVDFYVVDNKTYTLLNNKQLYENESVLFSNVMLFCVYNEIIFIFQNKRILGYNCNDKSKLYELDCLEKPSELYLFCNAAIFYLCVCFNEKLGLYTLENGFLILKNTIECVKPRCIKFINEHLFFIVNNHSLYKYNLNGKKIKHYKVKEEIIDYIIEEDVIKINTLQNFYYEIVENHVKPVKVQESQRGMVFIDNCNLSHTFDKIFIKLEDSDKEYKIVKTKGQINKLCKQKGIIYASVGNKLYKQMI</sequence>
<reference evidence="1 2" key="1">
    <citation type="journal article" date="2017" name="Environ. Microbiol.">
        <title>Decay of the glycolytic pathway and adaptation to intranuclear parasitism within Enterocytozoonidae microsporidia.</title>
        <authorList>
            <person name="Wiredu Boakye D."/>
            <person name="Jaroenlak P."/>
            <person name="Prachumwat A."/>
            <person name="Williams T.A."/>
            <person name="Bateman K.S."/>
            <person name="Itsathitphaisarn O."/>
            <person name="Sritunyalucksana K."/>
            <person name="Paszkiewicz K.H."/>
            <person name="Moore K.A."/>
            <person name="Stentiford G.D."/>
            <person name="Williams B.A."/>
        </authorList>
    </citation>
    <scope>NUCLEOTIDE SEQUENCE [LARGE SCALE GENOMIC DNA]</scope>
    <source>
        <strain evidence="1 2">TH1</strain>
    </source>
</reference>
<keyword evidence="2" id="KW-1185">Reference proteome</keyword>
<dbReference type="Proteomes" id="UP000192758">
    <property type="component" value="Unassembled WGS sequence"/>
</dbReference>
<protein>
    <submittedName>
        <fullName evidence="1">Uncharacterized protein</fullName>
    </submittedName>
</protein>
<name>A0A1W0E3A6_9MICR</name>
<gene>
    <name evidence="1" type="ORF">EHP00_741</name>
</gene>
<accession>A0A1W0E3A6</accession>